<keyword evidence="1" id="KW-0812">Transmembrane</keyword>
<evidence type="ECO:0000313" key="2">
    <source>
        <dbReference type="EMBL" id="MBB6520211.1"/>
    </source>
</evidence>
<feature type="transmembrane region" description="Helical" evidence="1">
    <location>
        <begin position="296"/>
        <end position="317"/>
    </location>
</feature>
<keyword evidence="1" id="KW-1133">Transmembrane helix</keyword>
<feature type="transmembrane region" description="Helical" evidence="1">
    <location>
        <begin position="353"/>
        <end position="375"/>
    </location>
</feature>
<name>A0A7X0JRW3_9GAMM</name>
<accession>A0A7X0JRW3</accession>
<dbReference type="SUPFAM" id="SSF103473">
    <property type="entry name" value="MFS general substrate transporter"/>
    <property type="match status" value="1"/>
</dbReference>
<comment type="caution">
    <text evidence="2">The sequence shown here is derived from an EMBL/GenBank/DDBJ whole genome shotgun (WGS) entry which is preliminary data.</text>
</comment>
<feature type="transmembrane region" description="Helical" evidence="1">
    <location>
        <begin position="200"/>
        <end position="223"/>
    </location>
</feature>
<sequence length="392" mass="43112">MRSLFLYLLFTSGNGIYYLLPLFSDAFKKSDSYSSIEMALLLSIELFIKPLAIIFSQSFLPFFLRKRCLIAIILLMASCNLLSAFFTNFMSLFSLRLLVGLLSAALAMVVYHNFSQADNPEREYSLSLLILIAVGAISLGAFSLIPATIPALFTIVFLISIAPLFLLLFLGKGKSSWEQAISTPQTRKTQESDSQSTAPVLPLNAILCLLAIFVFFAAMNVVWVDFLNLGSIAGMSSDKVAALLSMSLIFSFLGAALAVKVSLTNTPWQYRLLFLPLLLILLSLLIYFIAPGRISFYQLVIVFDFLYAFAIPFQAGLVSNFDRSGRGALFIPAVQGTGLTLGAFLSAKVAEHGSLQSIFLSVLLILLASTLWVFLRFQTRMTSNTDVNYSGN</sequence>
<feature type="transmembrane region" description="Helical" evidence="1">
    <location>
        <begin position="329"/>
        <end position="347"/>
    </location>
</feature>
<feature type="transmembrane region" description="Helical" evidence="1">
    <location>
        <begin position="270"/>
        <end position="290"/>
    </location>
</feature>
<dbReference type="Gene3D" id="1.20.1250.20">
    <property type="entry name" value="MFS general substrate transporter like domains"/>
    <property type="match status" value="1"/>
</dbReference>
<dbReference type="Proteomes" id="UP000528457">
    <property type="component" value="Unassembled WGS sequence"/>
</dbReference>
<organism evidence="2 3">
    <name type="scientific">Pseudoteredinibacter isoporae</name>
    <dbReference type="NCBI Taxonomy" id="570281"/>
    <lineage>
        <taxon>Bacteria</taxon>
        <taxon>Pseudomonadati</taxon>
        <taxon>Pseudomonadota</taxon>
        <taxon>Gammaproteobacteria</taxon>
        <taxon>Cellvibrionales</taxon>
        <taxon>Cellvibrionaceae</taxon>
        <taxon>Pseudoteredinibacter</taxon>
    </lineage>
</organism>
<evidence type="ECO:0000313" key="3">
    <source>
        <dbReference type="Proteomes" id="UP000528457"/>
    </source>
</evidence>
<dbReference type="InterPro" id="IPR036259">
    <property type="entry name" value="MFS_trans_sf"/>
</dbReference>
<feature type="transmembrane region" description="Helical" evidence="1">
    <location>
        <begin position="151"/>
        <end position="170"/>
    </location>
</feature>
<dbReference type="EMBL" id="JACHHT010000001">
    <property type="protein sequence ID" value="MBB6520211.1"/>
    <property type="molecule type" value="Genomic_DNA"/>
</dbReference>
<feature type="transmembrane region" description="Helical" evidence="1">
    <location>
        <begin position="39"/>
        <end position="56"/>
    </location>
</feature>
<dbReference type="FunCoup" id="A0A7X0JRW3">
    <property type="interactions" value="275"/>
</dbReference>
<keyword evidence="3" id="KW-1185">Reference proteome</keyword>
<reference evidence="2 3" key="1">
    <citation type="submission" date="2020-08" db="EMBL/GenBank/DDBJ databases">
        <title>Genomic Encyclopedia of Type Strains, Phase IV (KMG-IV): sequencing the most valuable type-strain genomes for metagenomic binning, comparative biology and taxonomic classification.</title>
        <authorList>
            <person name="Goeker M."/>
        </authorList>
    </citation>
    <scope>NUCLEOTIDE SEQUENCE [LARGE SCALE GENOMIC DNA]</scope>
    <source>
        <strain evidence="2 3">DSM 22368</strain>
    </source>
</reference>
<gene>
    <name evidence="2" type="ORF">HNR48_000489</name>
</gene>
<proteinExistence type="predicted"/>
<keyword evidence="1" id="KW-0472">Membrane</keyword>
<feature type="transmembrane region" description="Helical" evidence="1">
    <location>
        <begin position="68"/>
        <end position="87"/>
    </location>
</feature>
<dbReference type="RefSeq" id="WP_166851899.1">
    <property type="nucleotide sequence ID" value="NZ_JAAONY010000001.1"/>
</dbReference>
<protein>
    <submittedName>
        <fullName evidence="2">Putative MFS family arabinose efflux permease</fullName>
    </submittedName>
</protein>
<feature type="transmembrane region" description="Helical" evidence="1">
    <location>
        <begin position="93"/>
        <end position="114"/>
    </location>
</feature>
<feature type="transmembrane region" description="Helical" evidence="1">
    <location>
        <begin position="126"/>
        <end position="145"/>
    </location>
</feature>
<dbReference type="AlphaFoldDB" id="A0A7X0JRW3"/>
<evidence type="ECO:0000256" key="1">
    <source>
        <dbReference type="SAM" id="Phobius"/>
    </source>
</evidence>
<feature type="transmembrane region" description="Helical" evidence="1">
    <location>
        <begin position="243"/>
        <end position="263"/>
    </location>
</feature>
<dbReference type="InParanoid" id="A0A7X0JRW3"/>